<proteinExistence type="predicted"/>
<dbReference type="InterPro" id="IPR029063">
    <property type="entry name" value="SAM-dependent_MTases_sf"/>
</dbReference>
<dbReference type="PANTHER" id="PTHR39963">
    <property type="entry name" value="SLL0983 PROTEIN"/>
    <property type="match status" value="1"/>
</dbReference>
<dbReference type="EMBL" id="JBHZOL010000075">
    <property type="protein sequence ID" value="MFE4107026.1"/>
    <property type="molecule type" value="Genomic_DNA"/>
</dbReference>
<protein>
    <submittedName>
        <fullName evidence="2">tRNA (5-methylaminomethyl-2-thiouridine)(34)-methyltransferase MnmD</fullName>
    </submittedName>
</protein>
<feature type="domain" description="MnmC-like methyltransferase" evidence="1">
    <location>
        <begin position="106"/>
        <end position="222"/>
    </location>
</feature>
<dbReference type="Pfam" id="PF05430">
    <property type="entry name" value="Methyltransf_30"/>
    <property type="match status" value="1"/>
</dbReference>
<dbReference type="RefSeq" id="WP_377965342.1">
    <property type="nucleotide sequence ID" value="NZ_JBHZOL010000075.1"/>
</dbReference>
<dbReference type="InterPro" id="IPR008471">
    <property type="entry name" value="MnmC-like_methylTransf"/>
</dbReference>
<name>A0ABW6IFT4_9CYAN</name>
<dbReference type="SUPFAM" id="SSF53335">
    <property type="entry name" value="S-adenosyl-L-methionine-dependent methyltransferases"/>
    <property type="match status" value="1"/>
</dbReference>
<reference evidence="2 3" key="1">
    <citation type="submission" date="2024-10" db="EMBL/GenBank/DDBJ databases">
        <authorList>
            <person name="Ratan Roy A."/>
            <person name="Morales Sandoval P.H."/>
            <person name="De Los Santos Villalobos S."/>
            <person name="Chakraborty S."/>
            <person name="Mukherjee J."/>
        </authorList>
    </citation>
    <scope>NUCLEOTIDE SEQUENCE [LARGE SCALE GENOMIC DNA]</scope>
    <source>
        <strain evidence="2 3">S1</strain>
    </source>
</reference>
<dbReference type="PANTHER" id="PTHR39963:SF1">
    <property type="entry name" value="MNMC-LIKE METHYLTRANSFERASE DOMAIN-CONTAINING PROTEIN"/>
    <property type="match status" value="1"/>
</dbReference>
<dbReference type="Gene3D" id="3.40.50.150">
    <property type="entry name" value="Vaccinia Virus protein VP39"/>
    <property type="match status" value="1"/>
</dbReference>
<evidence type="ECO:0000313" key="3">
    <source>
        <dbReference type="Proteomes" id="UP001600165"/>
    </source>
</evidence>
<comment type="caution">
    <text evidence="2">The sequence shown here is derived from an EMBL/GenBank/DDBJ whole genome shotgun (WGS) entry which is preliminary data.</text>
</comment>
<sequence>MEFVPELTADGSYTFYSNAFGEHFHNREGAYREAQQTYVEATQLAQKACQGRLCLLDICYGLGYNTAAALETIWQANPHCQVVWVGLELDAAIPQAAIAQGLINRWSQPVQASLKALAQQQQINSDRLQAQLLLGDARQQIYLLTQKPFQADAIFLDPFSPPSCPQLWSLEFLQQVAYCLKPDGRLATYSAAAAVRIALLAAGLKLGENPVAGRRWPGTLASFHAIDLVPLCQQAQEHLQTRAAVPYRDPHLTDTATVIQQRRRHEQAQSPLEPTTRWRKRWRSLL</sequence>
<dbReference type="Proteomes" id="UP001600165">
    <property type="component" value="Unassembled WGS sequence"/>
</dbReference>
<gene>
    <name evidence="2" type="ORF">ACFVKH_12095</name>
</gene>
<keyword evidence="3" id="KW-1185">Reference proteome</keyword>
<evidence type="ECO:0000313" key="2">
    <source>
        <dbReference type="EMBL" id="MFE4107026.1"/>
    </source>
</evidence>
<organism evidence="2 3">
    <name type="scientific">Almyronema epifaneia S1</name>
    <dbReference type="NCBI Taxonomy" id="2991925"/>
    <lineage>
        <taxon>Bacteria</taxon>
        <taxon>Bacillati</taxon>
        <taxon>Cyanobacteriota</taxon>
        <taxon>Cyanophyceae</taxon>
        <taxon>Nodosilineales</taxon>
        <taxon>Nodosilineaceae</taxon>
        <taxon>Almyronema</taxon>
        <taxon>Almyronema epifaneia</taxon>
    </lineage>
</organism>
<evidence type="ECO:0000259" key="1">
    <source>
        <dbReference type="Pfam" id="PF05430"/>
    </source>
</evidence>
<accession>A0ABW6IFT4</accession>